<dbReference type="GO" id="GO:0016810">
    <property type="term" value="F:hydrolase activity, acting on carbon-nitrogen (but not peptide) bonds"/>
    <property type="evidence" value="ECO:0007669"/>
    <property type="project" value="InterPro"/>
</dbReference>
<evidence type="ECO:0000313" key="3">
    <source>
        <dbReference type="Proteomes" id="UP000010847"/>
    </source>
</evidence>
<gene>
    <name evidence="2" type="ORF">DESME_03555</name>
</gene>
<keyword evidence="2" id="KW-0119">Carbohydrate metabolism</keyword>
<keyword evidence="2" id="KW-0624">Polysaccharide degradation</keyword>
<dbReference type="Gene3D" id="3.20.20.370">
    <property type="entry name" value="Glycoside hydrolase/deacetylase"/>
    <property type="match status" value="1"/>
</dbReference>
<dbReference type="EMBL" id="CP007032">
    <property type="protein sequence ID" value="AHF06234.1"/>
    <property type="molecule type" value="Genomic_DNA"/>
</dbReference>
<dbReference type="GO" id="GO:0016798">
    <property type="term" value="F:hydrolase activity, acting on glycosyl bonds"/>
    <property type="evidence" value="ECO:0007669"/>
    <property type="project" value="UniProtKB-KW"/>
</dbReference>
<dbReference type="KEGG" id="dmt:DESME_03555"/>
<dbReference type="PANTHER" id="PTHR10587">
    <property type="entry name" value="GLYCOSYL TRANSFERASE-RELATED"/>
    <property type="match status" value="1"/>
</dbReference>
<evidence type="ECO:0000313" key="2">
    <source>
        <dbReference type="EMBL" id="AHF06234.1"/>
    </source>
</evidence>
<sequence length="248" mass="28136">MRILLINRRRATRILLLCAFIVLGISLASRNIPVPSLVRTPGTYYMVNTQEKVVALTFDDGPDPNYTGLVLDVLQEENVKATFFVLGENAKQNPELLLQINKAGHEIGNHGYTHSYNSNQFVRELVKTDQVIFDLLQQHTYFYRPPGGFVSKDVVQGVKAKGHLLTLWSIDSKDWRNPGPNRIVQNVLESRLPGAIILLHDGGEKREQTAEALKVIIDRLRKDGYRFVTLSELKRFEEENSQIPTSAR</sequence>
<dbReference type="InterPro" id="IPR002509">
    <property type="entry name" value="NODB_dom"/>
</dbReference>
<dbReference type="Proteomes" id="UP000010847">
    <property type="component" value="Chromosome"/>
</dbReference>
<dbReference type="SUPFAM" id="SSF88713">
    <property type="entry name" value="Glycoside hydrolase/deacetylase"/>
    <property type="match status" value="1"/>
</dbReference>
<dbReference type="Pfam" id="PF01522">
    <property type="entry name" value="Polysacc_deac_1"/>
    <property type="match status" value="1"/>
</dbReference>
<dbReference type="CDD" id="cd10917">
    <property type="entry name" value="CE4_NodB_like_6s_7s"/>
    <property type="match status" value="1"/>
</dbReference>
<keyword evidence="2" id="KW-0858">Xylan degradation</keyword>
<accession>W0EAK6</accession>
<dbReference type="InterPro" id="IPR050248">
    <property type="entry name" value="Polysacc_deacetylase_ArnD"/>
</dbReference>
<reference evidence="2 3" key="1">
    <citation type="submission" date="2013-12" db="EMBL/GenBank/DDBJ databases">
        <authorList>
            <consortium name="DOE Joint Genome Institute"/>
            <person name="Smidt H."/>
            <person name="Huntemann M."/>
            <person name="Han J."/>
            <person name="Chen A."/>
            <person name="Kyrpides N."/>
            <person name="Mavromatis K."/>
            <person name="Markowitz V."/>
            <person name="Palaniappan K."/>
            <person name="Ivanova N."/>
            <person name="Schaumberg A."/>
            <person name="Pati A."/>
            <person name="Liolios K."/>
            <person name="Nordberg H.P."/>
            <person name="Cantor M.N."/>
            <person name="Hua S.X."/>
            <person name="Woyke T."/>
        </authorList>
    </citation>
    <scope>NUCLEOTIDE SEQUENCE [LARGE SCALE GENOMIC DNA]</scope>
    <source>
        <strain evidence="3">DSM 15288</strain>
    </source>
</reference>
<organism evidence="2 3">
    <name type="scientific">Desulfitobacterium metallireducens DSM 15288</name>
    <dbReference type="NCBI Taxonomy" id="871968"/>
    <lineage>
        <taxon>Bacteria</taxon>
        <taxon>Bacillati</taxon>
        <taxon>Bacillota</taxon>
        <taxon>Clostridia</taxon>
        <taxon>Eubacteriales</taxon>
        <taxon>Desulfitobacteriaceae</taxon>
        <taxon>Desulfitobacterium</taxon>
    </lineage>
</organism>
<dbReference type="STRING" id="871968.DESME_03555"/>
<keyword evidence="2" id="KW-0378">Hydrolase</keyword>
<feature type="domain" description="NodB homology" evidence="1">
    <location>
        <begin position="52"/>
        <end position="228"/>
    </location>
</feature>
<dbReference type="HOGENOM" id="CLU_021264_0_2_9"/>
<protein>
    <submittedName>
        <fullName evidence="2">Xylanase/chitin deacetylase</fullName>
    </submittedName>
</protein>
<keyword evidence="3" id="KW-1185">Reference proteome</keyword>
<keyword evidence="2" id="KW-0326">Glycosidase</keyword>
<dbReference type="GO" id="GO:0045493">
    <property type="term" value="P:xylan catabolic process"/>
    <property type="evidence" value="ECO:0007669"/>
    <property type="project" value="UniProtKB-KW"/>
</dbReference>
<dbReference type="AlphaFoldDB" id="W0EAK6"/>
<evidence type="ECO:0000259" key="1">
    <source>
        <dbReference type="PROSITE" id="PS51677"/>
    </source>
</evidence>
<dbReference type="PROSITE" id="PS51677">
    <property type="entry name" value="NODB"/>
    <property type="match status" value="1"/>
</dbReference>
<dbReference type="InterPro" id="IPR011330">
    <property type="entry name" value="Glyco_hydro/deAcase_b/a-brl"/>
</dbReference>
<proteinExistence type="predicted"/>
<dbReference type="eggNOG" id="COG0726">
    <property type="taxonomic scope" value="Bacteria"/>
</dbReference>
<name>W0EAK6_9FIRM</name>